<protein>
    <submittedName>
        <fullName evidence="2">GNAT family N-acetyltransferase</fullName>
    </submittedName>
</protein>
<dbReference type="Pfam" id="PF13302">
    <property type="entry name" value="Acetyltransf_3"/>
    <property type="match status" value="1"/>
</dbReference>
<dbReference type="PANTHER" id="PTHR43610">
    <property type="entry name" value="BLL6696 PROTEIN"/>
    <property type="match status" value="1"/>
</dbReference>
<name>A0A7K3PNE1_9ACTN</name>
<dbReference type="RefSeq" id="WP_164245838.1">
    <property type="nucleotide sequence ID" value="NZ_JAAGMA010000425.1"/>
</dbReference>
<evidence type="ECO:0000313" key="2">
    <source>
        <dbReference type="EMBL" id="NEB10455.1"/>
    </source>
</evidence>
<dbReference type="GO" id="GO:0016747">
    <property type="term" value="F:acyltransferase activity, transferring groups other than amino-acyl groups"/>
    <property type="evidence" value="ECO:0007669"/>
    <property type="project" value="InterPro"/>
</dbReference>
<evidence type="ECO:0000259" key="1">
    <source>
        <dbReference type="Pfam" id="PF13302"/>
    </source>
</evidence>
<feature type="domain" description="N-acetyltransferase" evidence="1">
    <location>
        <begin position="11"/>
        <end position="147"/>
    </location>
</feature>
<organism evidence="2 3">
    <name type="scientific">Streptomyces coelicoflavus</name>
    <dbReference type="NCBI Taxonomy" id="285562"/>
    <lineage>
        <taxon>Bacteria</taxon>
        <taxon>Bacillati</taxon>
        <taxon>Actinomycetota</taxon>
        <taxon>Actinomycetes</taxon>
        <taxon>Kitasatosporales</taxon>
        <taxon>Streptomycetaceae</taxon>
        <taxon>Streptomyces</taxon>
    </lineage>
</organism>
<dbReference type="InterPro" id="IPR000182">
    <property type="entry name" value="GNAT_dom"/>
</dbReference>
<dbReference type="SUPFAM" id="SSF55729">
    <property type="entry name" value="Acyl-CoA N-acyltransferases (Nat)"/>
    <property type="match status" value="1"/>
</dbReference>
<dbReference type="Proteomes" id="UP000470446">
    <property type="component" value="Unassembled WGS sequence"/>
</dbReference>
<dbReference type="PANTHER" id="PTHR43610:SF1">
    <property type="entry name" value="N-ACETYLTRANSFERASE DOMAIN-CONTAINING PROTEIN"/>
    <property type="match status" value="1"/>
</dbReference>
<dbReference type="Gene3D" id="3.40.630.30">
    <property type="match status" value="1"/>
</dbReference>
<proteinExistence type="predicted"/>
<dbReference type="InterPro" id="IPR016181">
    <property type="entry name" value="Acyl_CoA_acyltransferase"/>
</dbReference>
<gene>
    <name evidence="2" type="ORF">G3I32_16630</name>
</gene>
<keyword evidence="2" id="KW-0808">Transferase</keyword>
<evidence type="ECO:0000313" key="3">
    <source>
        <dbReference type="Proteomes" id="UP000470446"/>
    </source>
</evidence>
<reference evidence="2 3" key="1">
    <citation type="submission" date="2020-01" db="EMBL/GenBank/DDBJ databases">
        <title>Insect and environment-associated Actinomycetes.</title>
        <authorList>
            <person name="Currrie C."/>
            <person name="Chevrette M."/>
            <person name="Carlson C."/>
            <person name="Stubbendieck R."/>
            <person name="Wendt-Pienkowski E."/>
        </authorList>
    </citation>
    <scope>NUCLEOTIDE SEQUENCE [LARGE SCALE GENOMIC DNA]</scope>
    <source>
        <strain evidence="2 3">SID14163</strain>
    </source>
</reference>
<comment type="caution">
    <text evidence="2">The sequence shown here is derived from an EMBL/GenBank/DDBJ whole genome shotgun (WGS) entry which is preliminary data.</text>
</comment>
<accession>A0A7K3PNE1</accession>
<sequence>MSDGALTGRTVRLVPLAVDHAEALLPSASDPEVWQWMPRPRPESSAGMRAMLQEMLDDPTRQCFAVQRLDDDAVIGSTSLYELDLVQGRAEIGATWFDRSCWGGPYNAESKLVLFSHAFDTLGLARVALRTDNLNTRSQKALTQLGLVYEGTLRSHMIRQDGTRRDSLYYSLLADEWPLVRDKLLARITAKERRVTQR</sequence>
<dbReference type="AlphaFoldDB" id="A0A7K3PNE1"/>
<dbReference type="EMBL" id="JAAGMA010000425">
    <property type="protein sequence ID" value="NEB10455.1"/>
    <property type="molecule type" value="Genomic_DNA"/>
</dbReference>